<dbReference type="InterPro" id="IPR029063">
    <property type="entry name" value="SAM-dependent_MTases_sf"/>
</dbReference>
<keyword evidence="2" id="KW-0489">Methyltransferase</keyword>
<dbReference type="SUPFAM" id="SSF53335">
    <property type="entry name" value="S-adenosyl-L-methionine-dependent methyltransferases"/>
    <property type="match status" value="1"/>
</dbReference>
<protein>
    <submittedName>
        <fullName evidence="2">Class I SAM-dependent methyltransferase</fullName>
    </submittedName>
</protein>
<evidence type="ECO:0000259" key="1">
    <source>
        <dbReference type="Pfam" id="PF08241"/>
    </source>
</evidence>
<dbReference type="Pfam" id="PF08241">
    <property type="entry name" value="Methyltransf_11"/>
    <property type="match status" value="1"/>
</dbReference>
<proteinExistence type="predicted"/>
<comment type="caution">
    <text evidence="2">The sequence shown here is derived from an EMBL/GenBank/DDBJ whole genome shotgun (WGS) entry which is preliminary data.</text>
</comment>
<name>A0ABV0JNJ3_9CYAN</name>
<dbReference type="InterPro" id="IPR013216">
    <property type="entry name" value="Methyltransf_11"/>
</dbReference>
<dbReference type="Proteomes" id="UP001442494">
    <property type="component" value="Unassembled WGS sequence"/>
</dbReference>
<dbReference type="GO" id="GO:0008168">
    <property type="term" value="F:methyltransferase activity"/>
    <property type="evidence" value="ECO:0007669"/>
    <property type="project" value="UniProtKB-KW"/>
</dbReference>
<evidence type="ECO:0000313" key="3">
    <source>
        <dbReference type="Proteomes" id="UP001442494"/>
    </source>
</evidence>
<dbReference type="GO" id="GO:0032259">
    <property type="term" value="P:methylation"/>
    <property type="evidence" value="ECO:0007669"/>
    <property type="project" value="UniProtKB-KW"/>
</dbReference>
<dbReference type="PANTHER" id="PTHR42912">
    <property type="entry name" value="METHYLTRANSFERASE"/>
    <property type="match status" value="1"/>
</dbReference>
<evidence type="ECO:0000313" key="2">
    <source>
        <dbReference type="EMBL" id="MEP0864960.1"/>
    </source>
</evidence>
<keyword evidence="3" id="KW-1185">Reference proteome</keyword>
<dbReference type="RefSeq" id="WP_199294824.1">
    <property type="nucleotide sequence ID" value="NZ_JAMPKK010000019.1"/>
</dbReference>
<feature type="domain" description="Methyltransferase type 11" evidence="1">
    <location>
        <begin position="56"/>
        <end position="143"/>
    </location>
</feature>
<dbReference type="CDD" id="cd02440">
    <property type="entry name" value="AdoMet_MTases"/>
    <property type="match status" value="1"/>
</dbReference>
<gene>
    <name evidence="2" type="ORF">NDI37_10810</name>
</gene>
<organism evidence="2 3">
    <name type="scientific">Funiculus sociatus GB2-A5</name>
    <dbReference type="NCBI Taxonomy" id="2933946"/>
    <lineage>
        <taxon>Bacteria</taxon>
        <taxon>Bacillati</taxon>
        <taxon>Cyanobacteriota</taxon>
        <taxon>Cyanophyceae</taxon>
        <taxon>Coleofasciculales</taxon>
        <taxon>Coleofasciculaceae</taxon>
        <taxon>Funiculus</taxon>
    </lineage>
</organism>
<dbReference type="InterPro" id="IPR050508">
    <property type="entry name" value="Methyltransf_Superfamily"/>
</dbReference>
<accession>A0ABV0JNJ3</accession>
<dbReference type="EMBL" id="JAMPKK010000019">
    <property type="protein sequence ID" value="MEP0864960.1"/>
    <property type="molecule type" value="Genomic_DNA"/>
</dbReference>
<sequence length="160" mass="18432">MYQSNNNDEIVKLYYEEIAGDYDSSRFNNSYGRYIDTQEREILSQWLANYKDKTVLDLACGSGRFLNFATDGLDVSGNMLQIANNKYPDKNLILASADNIPVEPNSYDVVFCLHLFRHLSKEKIQSIVNECHRILRPNGILIFDIPSALRRKLISYKPES</sequence>
<keyword evidence="2" id="KW-0808">Transferase</keyword>
<dbReference type="Gene3D" id="3.40.50.150">
    <property type="entry name" value="Vaccinia Virus protein VP39"/>
    <property type="match status" value="1"/>
</dbReference>
<reference evidence="2 3" key="1">
    <citation type="submission" date="2022-04" db="EMBL/GenBank/DDBJ databases">
        <title>Positive selection, recombination, and allopatry shape intraspecific diversity of widespread and dominant cyanobacteria.</title>
        <authorList>
            <person name="Wei J."/>
            <person name="Shu W."/>
            <person name="Hu C."/>
        </authorList>
    </citation>
    <scope>NUCLEOTIDE SEQUENCE [LARGE SCALE GENOMIC DNA]</scope>
    <source>
        <strain evidence="2 3">GB2-A5</strain>
    </source>
</reference>